<evidence type="ECO:0000313" key="3">
    <source>
        <dbReference type="Proteomes" id="UP001314205"/>
    </source>
</evidence>
<reference evidence="2 3" key="1">
    <citation type="submission" date="2023-11" db="EMBL/GenBank/DDBJ databases">
        <authorList>
            <person name="Hedman E."/>
            <person name="Englund M."/>
            <person name="Stromberg M."/>
            <person name="Nyberg Akerstrom W."/>
            <person name="Nylinder S."/>
            <person name="Jareborg N."/>
            <person name="Kallberg Y."/>
            <person name="Kronander E."/>
        </authorList>
    </citation>
    <scope>NUCLEOTIDE SEQUENCE [LARGE SCALE GENOMIC DNA]</scope>
</reference>
<evidence type="ECO:0000313" key="2">
    <source>
        <dbReference type="EMBL" id="CAK1580233.1"/>
    </source>
</evidence>
<keyword evidence="1" id="KW-0732">Signal</keyword>
<accession>A0AAV1KCC0</accession>
<proteinExistence type="predicted"/>
<name>A0AAV1KCC0_9NEOP</name>
<sequence length="68" mass="8497">MKMHNLCLLFLVILCLITLSETYPLQSENIDYLEALRRMKQIPQWHCMRYRRFQLHSPCSRWWLMRKL</sequence>
<feature type="chain" id="PRO_5043438250" description="Apelin receptor early endogenous ligand" evidence="1">
    <location>
        <begin position="23"/>
        <end position="68"/>
    </location>
</feature>
<gene>
    <name evidence="2" type="ORF">PARMNEM_LOCUS2064</name>
</gene>
<dbReference type="EMBL" id="CAVLGL010000013">
    <property type="protein sequence ID" value="CAK1580233.1"/>
    <property type="molecule type" value="Genomic_DNA"/>
</dbReference>
<protein>
    <recommendedName>
        <fullName evidence="4">Apelin receptor early endogenous ligand</fullName>
    </recommendedName>
</protein>
<evidence type="ECO:0000256" key="1">
    <source>
        <dbReference type="SAM" id="SignalP"/>
    </source>
</evidence>
<dbReference type="Proteomes" id="UP001314205">
    <property type="component" value="Unassembled WGS sequence"/>
</dbReference>
<comment type="caution">
    <text evidence="2">The sequence shown here is derived from an EMBL/GenBank/DDBJ whole genome shotgun (WGS) entry which is preliminary data.</text>
</comment>
<dbReference type="AlphaFoldDB" id="A0AAV1KCC0"/>
<keyword evidence="3" id="KW-1185">Reference proteome</keyword>
<evidence type="ECO:0008006" key="4">
    <source>
        <dbReference type="Google" id="ProtNLM"/>
    </source>
</evidence>
<organism evidence="2 3">
    <name type="scientific">Parnassius mnemosyne</name>
    <name type="common">clouded apollo</name>
    <dbReference type="NCBI Taxonomy" id="213953"/>
    <lineage>
        <taxon>Eukaryota</taxon>
        <taxon>Metazoa</taxon>
        <taxon>Ecdysozoa</taxon>
        <taxon>Arthropoda</taxon>
        <taxon>Hexapoda</taxon>
        <taxon>Insecta</taxon>
        <taxon>Pterygota</taxon>
        <taxon>Neoptera</taxon>
        <taxon>Endopterygota</taxon>
        <taxon>Lepidoptera</taxon>
        <taxon>Glossata</taxon>
        <taxon>Ditrysia</taxon>
        <taxon>Papilionoidea</taxon>
        <taxon>Papilionidae</taxon>
        <taxon>Parnassiinae</taxon>
        <taxon>Parnassini</taxon>
        <taxon>Parnassius</taxon>
        <taxon>Driopa</taxon>
    </lineage>
</organism>
<feature type="signal peptide" evidence="1">
    <location>
        <begin position="1"/>
        <end position="22"/>
    </location>
</feature>